<comment type="caution">
    <text evidence="1">The sequence shown here is derived from an EMBL/GenBank/DDBJ whole genome shotgun (WGS) entry which is preliminary data.</text>
</comment>
<proteinExistence type="predicted"/>
<gene>
    <name evidence="1" type="ORF">GHT09_007836</name>
</gene>
<reference evidence="1" key="1">
    <citation type="submission" date="2020-08" db="EMBL/GenBank/DDBJ databases">
        <authorList>
            <person name="Shumante A."/>
            <person name="Zimin A.V."/>
            <person name="Puiu D."/>
            <person name="Salzberg S.L."/>
        </authorList>
    </citation>
    <scope>NUCLEOTIDE SEQUENCE</scope>
    <source>
        <strain evidence="1">WC2-LM</strain>
        <tissue evidence="1">Liver</tissue>
    </source>
</reference>
<evidence type="ECO:0000313" key="2">
    <source>
        <dbReference type="Proteomes" id="UP000662637"/>
    </source>
</evidence>
<dbReference type="EMBL" id="WJEC01008080">
    <property type="protein sequence ID" value="KAF7464069.1"/>
    <property type="molecule type" value="Genomic_DNA"/>
</dbReference>
<name>A0A834UMW9_MARMO</name>
<dbReference type="AlphaFoldDB" id="A0A834UMW9"/>
<evidence type="ECO:0000313" key="1">
    <source>
        <dbReference type="EMBL" id="KAF7464069.1"/>
    </source>
</evidence>
<organism evidence="1 2">
    <name type="scientific">Marmota monax</name>
    <name type="common">Woodchuck</name>
    <dbReference type="NCBI Taxonomy" id="9995"/>
    <lineage>
        <taxon>Eukaryota</taxon>
        <taxon>Metazoa</taxon>
        <taxon>Chordata</taxon>
        <taxon>Craniata</taxon>
        <taxon>Vertebrata</taxon>
        <taxon>Euteleostomi</taxon>
        <taxon>Mammalia</taxon>
        <taxon>Eutheria</taxon>
        <taxon>Euarchontoglires</taxon>
        <taxon>Glires</taxon>
        <taxon>Rodentia</taxon>
        <taxon>Sciuromorpha</taxon>
        <taxon>Sciuridae</taxon>
        <taxon>Xerinae</taxon>
        <taxon>Marmotini</taxon>
        <taxon>Marmota</taxon>
    </lineage>
</organism>
<accession>A0A834UMW9</accession>
<protein>
    <submittedName>
        <fullName evidence="1">Uncharacterized protein</fullName>
    </submittedName>
</protein>
<sequence length="217" mass="23498">MISKAESCFRVPSVWPGAAAASSSREDGWMDVTGPRATVHGAFPTAPLRPVEGAQSLLAAVRPWRLVLLTPVEARGTSNCSEHNPLPLARRELGAVTQHSNATQETHSQVTPLEQVCKRLLPSTRDPGRTCASGPQAAVILPVPRDAGPLRARCPWVQSQELCRQEGRSRSCAPSSPYLSFPPSPAKWLGEESGRTSVFFLSVVLCRENISWITLLI</sequence>
<dbReference type="Proteomes" id="UP000662637">
    <property type="component" value="Unassembled WGS sequence"/>
</dbReference>